<evidence type="ECO:0000313" key="1">
    <source>
        <dbReference type="EMBL" id="ESN97097.1"/>
    </source>
</evidence>
<evidence type="ECO:0000313" key="2">
    <source>
        <dbReference type="EnsemblMetazoa" id="HelroP178548"/>
    </source>
</evidence>
<dbReference type="EMBL" id="KB097456">
    <property type="protein sequence ID" value="ESN97097.1"/>
    <property type="molecule type" value="Genomic_DNA"/>
</dbReference>
<dbReference type="InParanoid" id="T1FDC7"/>
<dbReference type="OrthoDB" id="6283821at2759"/>
<organism evidence="2 3">
    <name type="scientific">Helobdella robusta</name>
    <name type="common">Californian leech</name>
    <dbReference type="NCBI Taxonomy" id="6412"/>
    <lineage>
        <taxon>Eukaryota</taxon>
        <taxon>Metazoa</taxon>
        <taxon>Spiralia</taxon>
        <taxon>Lophotrochozoa</taxon>
        <taxon>Annelida</taxon>
        <taxon>Clitellata</taxon>
        <taxon>Hirudinea</taxon>
        <taxon>Rhynchobdellida</taxon>
        <taxon>Glossiphoniidae</taxon>
        <taxon>Helobdella</taxon>
    </lineage>
</organism>
<dbReference type="KEGG" id="hro:HELRODRAFT_178548"/>
<dbReference type="Proteomes" id="UP000015101">
    <property type="component" value="Unassembled WGS sequence"/>
</dbReference>
<reference evidence="2" key="3">
    <citation type="submission" date="2015-06" db="UniProtKB">
        <authorList>
            <consortium name="EnsemblMetazoa"/>
        </authorList>
    </citation>
    <scope>IDENTIFICATION</scope>
</reference>
<dbReference type="CTD" id="20206826"/>
<dbReference type="GeneID" id="20206826"/>
<name>T1FDC7_HELRO</name>
<reference evidence="1 3" key="2">
    <citation type="journal article" date="2013" name="Nature">
        <title>Insights into bilaterian evolution from three spiralian genomes.</title>
        <authorList>
            <person name="Simakov O."/>
            <person name="Marletaz F."/>
            <person name="Cho S.J."/>
            <person name="Edsinger-Gonzales E."/>
            <person name="Havlak P."/>
            <person name="Hellsten U."/>
            <person name="Kuo D.H."/>
            <person name="Larsson T."/>
            <person name="Lv J."/>
            <person name="Arendt D."/>
            <person name="Savage R."/>
            <person name="Osoegawa K."/>
            <person name="de Jong P."/>
            <person name="Grimwood J."/>
            <person name="Chapman J.A."/>
            <person name="Shapiro H."/>
            <person name="Aerts A."/>
            <person name="Otillar R.P."/>
            <person name="Terry A.Y."/>
            <person name="Boore J.L."/>
            <person name="Grigoriev I.V."/>
            <person name="Lindberg D.R."/>
            <person name="Seaver E.C."/>
            <person name="Weisblat D.A."/>
            <person name="Putnam N.H."/>
            <person name="Rokhsar D.S."/>
        </authorList>
    </citation>
    <scope>NUCLEOTIDE SEQUENCE</scope>
</reference>
<gene>
    <name evidence="2" type="primary">20206826</name>
    <name evidence="1" type="ORF">HELRODRAFT_178548</name>
</gene>
<protein>
    <submittedName>
        <fullName evidence="1 2">Uncharacterized protein</fullName>
    </submittedName>
</protein>
<sequence>MKCEPPTEFLLLFGMSLNFIPWLPCSYMNIIPRCIDWAGKYPVYEGIEQTYEAVQTYFAGNPLEGEIITIETVPLKLAYHVSGKKPEVDPNVTYFLDLYRRHILYITRIYFRYGRPKHEWIGE</sequence>
<dbReference type="RefSeq" id="XP_009024878.1">
    <property type="nucleotide sequence ID" value="XM_009026630.1"/>
</dbReference>
<reference evidence="3" key="1">
    <citation type="submission" date="2012-12" db="EMBL/GenBank/DDBJ databases">
        <authorList>
            <person name="Hellsten U."/>
            <person name="Grimwood J."/>
            <person name="Chapman J.A."/>
            <person name="Shapiro H."/>
            <person name="Aerts A."/>
            <person name="Otillar R.P."/>
            <person name="Terry A.Y."/>
            <person name="Boore J.L."/>
            <person name="Simakov O."/>
            <person name="Marletaz F."/>
            <person name="Cho S.-J."/>
            <person name="Edsinger-Gonzales E."/>
            <person name="Havlak P."/>
            <person name="Kuo D.-H."/>
            <person name="Larsson T."/>
            <person name="Lv J."/>
            <person name="Arendt D."/>
            <person name="Savage R."/>
            <person name="Osoegawa K."/>
            <person name="de Jong P."/>
            <person name="Lindberg D.R."/>
            <person name="Seaver E.C."/>
            <person name="Weisblat D.A."/>
            <person name="Putnam N.H."/>
            <person name="Grigoriev I.V."/>
            <person name="Rokhsar D.S."/>
        </authorList>
    </citation>
    <scope>NUCLEOTIDE SEQUENCE</scope>
</reference>
<evidence type="ECO:0000313" key="3">
    <source>
        <dbReference type="Proteomes" id="UP000015101"/>
    </source>
</evidence>
<keyword evidence="3" id="KW-1185">Reference proteome</keyword>
<dbReference type="HOGENOM" id="CLU_2017710_0_0_1"/>
<proteinExistence type="predicted"/>
<accession>T1FDC7</accession>
<dbReference type="EnsemblMetazoa" id="HelroT178548">
    <property type="protein sequence ID" value="HelroP178548"/>
    <property type="gene ID" value="HelroG178548"/>
</dbReference>
<dbReference type="EMBL" id="AMQM01006473">
    <property type="status" value="NOT_ANNOTATED_CDS"/>
    <property type="molecule type" value="Genomic_DNA"/>
</dbReference>
<dbReference type="AlphaFoldDB" id="T1FDC7"/>